<keyword evidence="1 4" id="KW-0963">Cytoplasm</keyword>
<evidence type="ECO:0000256" key="2">
    <source>
        <dbReference type="ARBA" id="ARBA00022540"/>
    </source>
</evidence>
<dbReference type="Proteomes" id="UP000054248">
    <property type="component" value="Unassembled WGS sequence"/>
</dbReference>
<organism evidence="6 7">
    <name type="scientific">Tulasnella calospora MUT 4182</name>
    <dbReference type="NCBI Taxonomy" id="1051891"/>
    <lineage>
        <taxon>Eukaryota</taxon>
        <taxon>Fungi</taxon>
        <taxon>Dikarya</taxon>
        <taxon>Basidiomycota</taxon>
        <taxon>Agaricomycotina</taxon>
        <taxon>Agaricomycetes</taxon>
        <taxon>Cantharellales</taxon>
        <taxon>Tulasnellaceae</taxon>
        <taxon>Tulasnella</taxon>
    </lineage>
</organism>
<dbReference type="Gene3D" id="1.10.246.60">
    <property type="entry name" value="Eukaryotic translation initiation factor 3 like domains"/>
    <property type="match status" value="1"/>
</dbReference>
<reference evidence="6 7" key="1">
    <citation type="submission" date="2014-04" db="EMBL/GenBank/DDBJ databases">
        <authorList>
            <consortium name="DOE Joint Genome Institute"/>
            <person name="Kuo A."/>
            <person name="Girlanda M."/>
            <person name="Perotto S."/>
            <person name="Kohler A."/>
            <person name="Nagy L.G."/>
            <person name="Floudas D."/>
            <person name="Copeland A."/>
            <person name="Barry K.W."/>
            <person name="Cichocki N."/>
            <person name="Veneault-Fourrey C."/>
            <person name="LaButti K."/>
            <person name="Lindquist E.A."/>
            <person name="Lipzen A."/>
            <person name="Lundell T."/>
            <person name="Morin E."/>
            <person name="Murat C."/>
            <person name="Sun H."/>
            <person name="Tunlid A."/>
            <person name="Henrissat B."/>
            <person name="Grigoriev I.V."/>
            <person name="Hibbett D.S."/>
            <person name="Martin F."/>
            <person name="Nordberg H.P."/>
            <person name="Cantor M.N."/>
            <person name="Hua S.X."/>
        </authorList>
    </citation>
    <scope>NUCLEOTIDE SEQUENCE [LARGE SCALE GENOMIC DNA]</scope>
    <source>
        <strain evidence="6 7">MUT 4182</strain>
    </source>
</reference>
<dbReference type="GO" id="GO:0003743">
    <property type="term" value="F:translation initiation factor activity"/>
    <property type="evidence" value="ECO:0007669"/>
    <property type="project" value="UniProtKB-UniRule"/>
</dbReference>
<reference evidence="7" key="2">
    <citation type="submission" date="2015-01" db="EMBL/GenBank/DDBJ databases">
        <title>Evolutionary Origins and Diversification of the Mycorrhizal Mutualists.</title>
        <authorList>
            <consortium name="DOE Joint Genome Institute"/>
            <consortium name="Mycorrhizal Genomics Consortium"/>
            <person name="Kohler A."/>
            <person name="Kuo A."/>
            <person name="Nagy L.G."/>
            <person name="Floudas D."/>
            <person name="Copeland A."/>
            <person name="Barry K.W."/>
            <person name="Cichocki N."/>
            <person name="Veneault-Fourrey C."/>
            <person name="LaButti K."/>
            <person name="Lindquist E.A."/>
            <person name="Lipzen A."/>
            <person name="Lundell T."/>
            <person name="Morin E."/>
            <person name="Murat C."/>
            <person name="Riley R."/>
            <person name="Ohm R."/>
            <person name="Sun H."/>
            <person name="Tunlid A."/>
            <person name="Henrissat B."/>
            <person name="Grigoriev I.V."/>
            <person name="Hibbett D.S."/>
            <person name="Martin F."/>
        </authorList>
    </citation>
    <scope>NUCLEOTIDE SEQUENCE [LARGE SCALE GENOMIC DNA]</scope>
    <source>
        <strain evidence="7">MUT 4182</strain>
    </source>
</reference>
<dbReference type="STRING" id="1051891.A0A0C3LKP2"/>
<dbReference type="HOGENOM" id="CLU_085806_0_0_1"/>
<comment type="similarity">
    <text evidence="4">Belongs to the eIF-3 subunit J family.</text>
</comment>
<dbReference type="GO" id="GO:0016282">
    <property type="term" value="C:eukaryotic 43S preinitiation complex"/>
    <property type="evidence" value="ECO:0007669"/>
    <property type="project" value="UniProtKB-UniRule"/>
</dbReference>
<dbReference type="GO" id="GO:0033290">
    <property type="term" value="C:eukaryotic 48S preinitiation complex"/>
    <property type="evidence" value="ECO:0007669"/>
    <property type="project" value="UniProtKB-UniRule"/>
</dbReference>
<dbReference type="PANTHER" id="PTHR21681:SF0">
    <property type="entry name" value="EUKARYOTIC TRANSLATION INITIATION FACTOR 3 SUBUNIT J"/>
    <property type="match status" value="1"/>
</dbReference>
<dbReference type="EMBL" id="KN822942">
    <property type="protein sequence ID" value="KIO34698.1"/>
    <property type="molecule type" value="Genomic_DNA"/>
</dbReference>
<evidence type="ECO:0000256" key="1">
    <source>
        <dbReference type="ARBA" id="ARBA00022490"/>
    </source>
</evidence>
<evidence type="ECO:0000256" key="4">
    <source>
        <dbReference type="HAMAP-Rule" id="MF_03009"/>
    </source>
</evidence>
<protein>
    <recommendedName>
        <fullName evidence="4">Eukaryotic translation initiation factor 3 subunit J</fullName>
        <shortName evidence="4">eIF3j</shortName>
    </recommendedName>
    <alternativeName>
        <fullName evidence="4">Eukaryotic translation initiation factor 3 30 kDa subunit homolog</fullName>
        <shortName evidence="4">eIF-3 30 kDa subunit homolog</shortName>
    </alternativeName>
</protein>
<comment type="subcellular location">
    <subcellularLocation>
        <location evidence="4">Cytoplasm</location>
    </subcellularLocation>
</comment>
<evidence type="ECO:0000256" key="5">
    <source>
        <dbReference type="SAM" id="MobiDB-lite"/>
    </source>
</evidence>
<keyword evidence="3 4" id="KW-0648">Protein biosynthesis</keyword>
<dbReference type="GO" id="GO:0001732">
    <property type="term" value="P:formation of cytoplasmic translation initiation complex"/>
    <property type="evidence" value="ECO:0007669"/>
    <property type="project" value="UniProtKB-UniRule"/>
</dbReference>
<feature type="compositionally biased region" description="Low complexity" evidence="5">
    <location>
        <begin position="59"/>
        <end position="68"/>
    </location>
</feature>
<gene>
    <name evidence="4" type="primary">HCR1</name>
    <name evidence="6" type="ORF">M407DRAFT_240516</name>
</gene>
<feature type="compositionally biased region" description="Acidic residues" evidence="5">
    <location>
        <begin position="85"/>
        <end position="94"/>
    </location>
</feature>
<dbReference type="OrthoDB" id="20381at2759"/>
<evidence type="ECO:0000256" key="3">
    <source>
        <dbReference type="ARBA" id="ARBA00022917"/>
    </source>
</evidence>
<evidence type="ECO:0000313" key="6">
    <source>
        <dbReference type="EMBL" id="KIO34698.1"/>
    </source>
</evidence>
<evidence type="ECO:0000313" key="7">
    <source>
        <dbReference type="Proteomes" id="UP000054248"/>
    </source>
</evidence>
<comment type="subunit">
    <text evidence="4">Component of the eukaryotic translation initiation factor 3 (eIF-3) complex.</text>
</comment>
<dbReference type="InterPro" id="IPR023194">
    <property type="entry name" value="eIF3-like_dom_sf"/>
</dbReference>
<dbReference type="InterPro" id="IPR013906">
    <property type="entry name" value="eIF3j"/>
</dbReference>
<feature type="region of interest" description="Disordered" evidence="5">
    <location>
        <begin position="1"/>
        <end position="100"/>
    </location>
</feature>
<comment type="function">
    <text evidence="4">Component of the eukaryotic translation initiation factor 3 (eIF-3) complex, which is involved in protein synthesis of a specialized repertoire of mRNAs and, together with other initiation factors, stimulates binding of mRNA and methionyl-tRNAi to the 40S ribosome. The eIF-3 complex specifically targets and initiates translation of a subset of mRNAs involved in cell proliferation.</text>
</comment>
<dbReference type="PANTHER" id="PTHR21681">
    <property type="entry name" value="EUKARYOTIC TRANSLATION INITIATION FACTOR 3 SUBUNIT J"/>
    <property type="match status" value="1"/>
</dbReference>
<proteinExistence type="inferred from homology"/>
<keyword evidence="2 4" id="KW-0396">Initiation factor</keyword>
<name>A0A0C3LKP2_9AGAM</name>
<accession>A0A0C3LKP2</accession>
<sequence>MSDWDASDGEGAAPNKISAPAPKPLAKKKWADEDEEEKEVASDWEASESEEEPPKKPAVKPAAAPAPKKNTKALKQAIAKKKDEDSGDTEDDMLDPAIKKRIERERELEADLKNASDLLGNTKIGSATALEDILKANPKTKDEFIKLSNDIIEVVAKRLQNKPLYAAFVEHHAKELARPLKDVDVRKVASGLTALSNEKQRELKEAGKKKKAKPALGSLKQAKNDVRAYDEALDDFGNEPDDFM</sequence>
<dbReference type="Pfam" id="PF08597">
    <property type="entry name" value="eIF3_subunit"/>
    <property type="match status" value="1"/>
</dbReference>
<dbReference type="GO" id="GO:0005852">
    <property type="term" value="C:eukaryotic translation initiation factor 3 complex"/>
    <property type="evidence" value="ECO:0007669"/>
    <property type="project" value="UniProtKB-UniRule"/>
</dbReference>
<dbReference type="HAMAP" id="MF_03009">
    <property type="entry name" value="eIF3j"/>
    <property type="match status" value="1"/>
</dbReference>
<keyword evidence="7" id="KW-1185">Reference proteome</keyword>
<dbReference type="AlphaFoldDB" id="A0A0C3LKP2"/>